<feature type="transmembrane region" description="Helical" evidence="16">
    <location>
        <begin position="489"/>
        <end position="507"/>
    </location>
</feature>
<feature type="transmembrane region" description="Helical" evidence="16">
    <location>
        <begin position="136"/>
        <end position="155"/>
    </location>
</feature>
<feature type="transmembrane region" description="Helical" evidence="16">
    <location>
        <begin position="113"/>
        <end position="130"/>
    </location>
</feature>
<proteinExistence type="inferred from homology"/>
<feature type="transmembrane region" description="Helical" evidence="16">
    <location>
        <begin position="207"/>
        <end position="232"/>
    </location>
</feature>
<keyword evidence="4 16" id="KW-0813">Transport</keyword>
<keyword evidence="11 16" id="KW-0520">NAD</keyword>
<keyword evidence="8" id="KW-1278">Translocase</keyword>
<dbReference type="GO" id="GO:0003954">
    <property type="term" value="F:NADH dehydrogenase activity"/>
    <property type="evidence" value="ECO:0007669"/>
    <property type="project" value="TreeGrafter"/>
</dbReference>
<evidence type="ECO:0000256" key="9">
    <source>
        <dbReference type="ARBA" id="ARBA00022982"/>
    </source>
</evidence>
<comment type="catalytic activity">
    <reaction evidence="15 16">
        <text>a ubiquinone + NADH + 5 H(+)(in) = a ubiquinol + NAD(+) + 4 H(+)(out)</text>
        <dbReference type="Rhea" id="RHEA:29091"/>
        <dbReference type="Rhea" id="RHEA-COMP:9565"/>
        <dbReference type="Rhea" id="RHEA-COMP:9566"/>
        <dbReference type="ChEBI" id="CHEBI:15378"/>
        <dbReference type="ChEBI" id="CHEBI:16389"/>
        <dbReference type="ChEBI" id="CHEBI:17976"/>
        <dbReference type="ChEBI" id="CHEBI:57540"/>
        <dbReference type="ChEBI" id="CHEBI:57945"/>
        <dbReference type="EC" id="7.1.1.2"/>
    </reaction>
</comment>
<evidence type="ECO:0000256" key="2">
    <source>
        <dbReference type="ARBA" id="ARBA00012944"/>
    </source>
</evidence>
<evidence type="ECO:0000256" key="16">
    <source>
        <dbReference type="RuleBase" id="RU003404"/>
    </source>
</evidence>
<feature type="transmembrane region" description="Helical" evidence="16">
    <location>
        <begin position="589"/>
        <end position="607"/>
    </location>
</feature>
<gene>
    <name evidence="20" type="primary">nad5</name>
</gene>
<dbReference type="GO" id="GO:0005743">
    <property type="term" value="C:mitochondrial inner membrane"/>
    <property type="evidence" value="ECO:0007669"/>
    <property type="project" value="UniProtKB-SubCell"/>
</dbReference>
<feature type="domain" description="NADH:quinone oxidoreductase/Mrp antiporter transmembrane" evidence="17">
    <location>
        <begin position="130"/>
        <end position="418"/>
    </location>
</feature>
<evidence type="ECO:0000256" key="13">
    <source>
        <dbReference type="ARBA" id="ARBA00023128"/>
    </source>
</evidence>
<evidence type="ECO:0000256" key="1">
    <source>
        <dbReference type="ARBA" id="ARBA00004448"/>
    </source>
</evidence>
<name>I6LIA6_9METZ</name>
<feature type="transmembrane region" description="Helical" evidence="16">
    <location>
        <begin position="268"/>
        <end position="288"/>
    </location>
</feature>
<evidence type="ECO:0000313" key="20">
    <source>
        <dbReference type="EMBL" id="ABW76570.1"/>
    </source>
</evidence>
<feature type="domain" description="NADH dehydrogenase subunit 5 C-terminal" evidence="19">
    <location>
        <begin position="421"/>
        <end position="603"/>
    </location>
</feature>
<dbReference type="InterPro" id="IPR010934">
    <property type="entry name" value="NADH_DH_su5_C"/>
</dbReference>
<evidence type="ECO:0000256" key="14">
    <source>
        <dbReference type="ARBA" id="ARBA00023136"/>
    </source>
</evidence>
<feature type="transmembrane region" description="Helical" evidence="16">
    <location>
        <begin position="167"/>
        <end position="187"/>
    </location>
</feature>
<feature type="transmembrane region" description="Helical" evidence="16">
    <location>
        <begin position="451"/>
        <end position="469"/>
    </location>
</feature>
<evidence type="ECO:0000256" key="6">
    <source>
        <dbReference type="ARBA" id="ARBA00022692"/>
    </source>
</evidence>
<evidence type="ECO:0000259" key="19">
    <source>
        <dbReference type="Pfam" id="PF06455"/>
    </source>
</evidence>
<keyword evidence="12 16" id="KW-0830">Ubiquinone</keyword>
<reference evidence="20" key="1">
    <citation type="journal article" date="2008" name="Gene">
        <title>The mitochondrial genome of Hydra oligactis (Cnidaria, Hydrozoa) sheds new light on animal mtDNA evolution and cnidarian phylogeny.</title>
        <authorList>
            <person name="Kayal E."/>
            <person name="Lavrov D.V."/>
        </authorList>
    </citation>
    <scope>NUCLEOTIDE SEQUENCE</scope>
</reference>
<dbReference type="GO" id="GO:0042773">
    <property type="term" value="P:ATP synthesis coupled electron transport"/>
    <property type="evidence" value="ECO:0007669"/>
    <property type="project" value="InterPro"/>
</dbReference>
<comment type="function">
    <text evidence="16">Core subunit of the mitochondrial membrane respiratory chain NADH dehydrogenase (Complex I) which catalyzes electron transfer from NADH through the respiratory chain, using ubiquinone as an electron acceptor. Essential for the catalytic activity and assembly of complex I.</text>
</comment>
<feature type="transmembrane region" description="Helical" evidence="16">
    <location>
        <begin position="300"/>
        <end position="320"/>
    </location>
</feature>
<feature type="transmembrane region" description="Helical" evidence="16">
    <location>
        <begin position="361"/>
        <end position="386"/>
    </location>
</feature>
<dbReference type="GO" id="GO:0015990">
    <property type="term" value="P:electron transport coupled proton transport"/>
    <property type="evidence" value="ECO:0007669"/>
    <property type="project" value="TreeGrafter"/>
</dbReference>
<feature type="transmembrane region" description="Helical" evidence="16">
    <location>
        <begin position="6"/>
        <end position="23"/>
    </location>
</feature>
<dbReference type="InterPro" id="IPR001516">
    <property type="entry name" value="Proton_antipo_N"/>
</dbReference>
<evidence type="ECO:0000256" key="15">
    <source>
        <dbReference type="ARBA" id="ARBA00049551"/>
    </source>
</evidence>
<feature type="transmembrane region" description="Helical" evidence="16">
    <location>
        <begin position="406"/>
        <end position="430"/>
    </location>
</feature>
<keyword evidence="5" id="KW-0679">Respiratory chain</keyword>
<evidence type="ECO:0000256" key="11">
    <source>
        <dbReference type="ARBA" id="ARBA00023027"/>
    </source>
</evidence>
<dbReference type="PANTHER" id="PTHR42829:SF2">
    <property type="entry name" value="NADH-UBIQUINONE OXIDOREDUCTASE CHAIN 5"/>
    <property type="match status" value="1"/>
</dbReference>
<dbReference type="Pfam" id="PF00662">
    <property type="entry name" value="Proton_antipo_N"/>
    <property type="match status" value="1"/>
</dbReference>
<dbReference type="InterPro" id="IPR001750">
    <property type="entry name" value="ND/Mrp_TM"/>
</dbReference>
<geneLocation type="mitochondrion" evidence="20"/>
<evidence type="ECO:0000256" key="8">
    <source>
        <dbReference type="ARBA" id="ARBA00022967"/>
    </source>
</evidence>
<keyword evidence="6 16" id="KW-0812">Transmembrane</keyword>
<dbReference type="GO" id="GO:0008137">
    <property type="term" value="F:NADH dehydrogenase (ubiquinone) activity"/>
    <property type="evidence" value="ECO:0007669"/>
    <property type="project" value="UniProtKB-EC"/>
</dbReference>
<dbReference type="NCBIfam" id="NF005141">
    <property type="entry name" value="PRK06590.1"/>
    <property type="match status" value="1"/>
</dbReference>
<organism evidence="20">
    <name type="scientific">Chondrilla aff. nucula CHOND</name>
    <dbReference type="NCBI Taxonomy" id="479638"/>
    <lineage>
        <taxon>Eukaryota</taxon>
        <taxon>Metazoa</taxon>
        <taxon>Porifera</taxon>
        <taxon>Demospongiae</taxon>
        <taxon>Verongimorpha</taxon>
        <taxon>Chondrillida</taxon>
        <taxon>Chondrillidae</taxon>
        <taxon>Chondrilla</taxon>
    </lineage>
</organism>
<dbReference type="EC" id="7.1.1.2" evidence="2 16"/>
<dbReference type="InterPro" id="IPR018393">
    <property type="entry name" value="NADHpl_OxRdtase_5_subgr"/>
</dbReference>
<dbReference type="PANTHER" id="PTHR42829">
    <property type="entry name" value="NADH-UBIQUINONE OXIDOREDUCTASE CHAIN 5"/>
    <property type="match status" value="1"/>
</dbReference>
<keyword evidence="9" id="KW-0249">Electron transport</keyword>
<keyword evidence="7" id="KW-0999">Mitochondrion inner membrane</keyword>
<evidence type="ECO:0000256" key="12">
    <source>
        <dbReference type="ARBA" id="ARBA00023075"/>
    </source>
</evidence>
<evidence type="ECO:0000256" key="7">
    <source>
        <dbReference type="ARBA" id="ARBA00022792"/>
    </source>
</evidence>
<feature type="domain" description="NADH-Ubiquinone oxidoreductase (complex I) chain 5 N-terminal" evidence="18">
    <location>
        <begin position="64"/>
        <end position="114"/>
    </location>
</feature>
<feature type="transmembrane region" description="Helical" evidence="16">
    <location>
        <begin position="30"/>
        <end position="48"/>
    </location>
</feature>
<dbReference type="EMBL" id="EU237478">
    <property type="protein sequence ID" value="ABW76570.1"/>
    <property type="molecule type" value="Genomic_DNA"/>
</dbReference>
<evidence type="ECO:0000256" key="5">
    <source>
        <dbReference type="ARBA" id="ARBA00022660"/>
    </source>
</evidence>
<dbReference type="Gene3D" id="1.20.5.2700">
    <property type="match status" value="1"/>
</dbReference>
<dbReference type="AlphaFoldDB" id="I6LIA6"/>
<comment type="subcellular location">
    <subcellularLocation>
        <location evidence="1">Mitochondrion inner membrane</location>
        <topology evidence="1">Multi-pass membrane protein</topology>
    </subcellularLocation>
</comment>
<dbReference type="NCBIfam" id="TIGR01974">
    <property type="entry name" value="NDH_I_L"/>
    <property type="match status" value="1"/>
</dbReference>
<accession>I6LIA6</accession>
<sequence>MYILVLFVPLLSAVISGLFGRIIGTRGAGIFTSSCIVISVIISCFIFYETTLNVSPVYIKLWRWFDSELFTGSFGLQFDSLTASMLFVITSVSALVHIYSMGYMEGDPHVPRFMSYLSFFTFLMIVLVTSDNYIQLFIGWEGVGLCSYLLINFWFTRIKANKAAIKAMLVNRVGDIGLVLAMFLILREFGSLEFSIINNLLIIESKSSNIICFLLFVGAIGKSAQLGLHTWLPDAMEGPTPVSALIHAATMVTAGVFLIIRSAPLFEFAPFILIFVTIIGALTAFFAATTGVVQNDLKKVIAYSTCSQLGYMVMVCGLSNYSTSLFHLMNHAFFKALLFLSAGSVIHAVSDEQDMRKMGGLIRSIPLTYILILIGSLSLMGFPYLTGFYSKDLILELTYNKYYMAFAYWLGSISALLTAFYSTRLIYLTFFTNTNSRKETLVGVHEPSFNIIYPLIFLAFGSIFIGYLGKEITLSNIIHPIVPGYIKTLPLILSLLGGIVAFFLYSFNISWRMPTTRGIYLTFYTFLNSAWQFNYVINHFIIINVWRFGHKITYKIIDRGLLEQLGPNGISRVIINLTQKMSNLQGGMVFNYALIMIFFTTLFISGIL</sequence>
<dbReference type="InterPro" id="IPR003945">
    <property type="entry name" value="NU5C-like"/>
</dbReference>
<keyword evidence="13 16" id="KW-0496">Mitochondrion</keyword>
<evidence type="ECO:0000259" key="17">
    <source>
        <dbReference type="Pfam" id="PF00361"/>
    </source>
</evidence>
<feature type="transmembrane region" description="Helical" evidence="16">
    <location>
        <begin position="81"/>
        <end position="101"/>
    </location>
</feature>
<dbReference type="PRINTS" id="PR01434">
    <property type="entry name" value="NADHDHGNASE5"/>
</dbReference>
<dbReference type="PRINTS" id="PR01435">
    <property type="entry name" value="NPOXDRDTASE5"/>
</dbReference>
<feature type="transmembrane region" description="Helical" evidence="16">
    <location>
        <begin position="332"/>
        <end position="349"/>
    </location>
</feature>
<evidence type="ECO:0000256" key="3">
    <source>
        <dbReference type="ARBA" id="ARBA00021096"/>
    </source>
</evidence>
<dbReference type="Pfam" id="PF00361">
    <property type="entry name" value="Proton_antipo_M"/>
    <property type="match status" value="1"/>
</dbReference>
<evidence type="ECO:0000259" key="18">
    <source>
        <dbReference type="Pfam" id="PF00662"/>
    </source>
</evidence>
<feature type="transmembrane region" description="Helical" evidence="16">
    <location>
        <begin position="244"/>
        <end position="262"/>
    </location>
</feature>
<dbReference type="Pfam" id="PF06455">
    <property type="entry name" value="NADH5_C"/>
    <property type="match status" value="1"/>
</dbReference>
<keyword evidence="14 16" id="KW-0472">Membrane</keyword>
<comment type="similarity">
    <text evidence="16">Belongs to the complex I subunit 5 family.</text>
</comment>
<evidence type="ECO:0000256" key="4">
    <source>
        <dbReference type="ARBA" id="ARBA00022448"/>
    </source>
</evidence>
<keyword evidence="10 16" id="KW-1133">Transmembrane helix</keyword>
<protein>
    <recommendedName>
        <fullName evidence="3 16">NADH-ubiquinone oxidoreductase chain 5</fullName>
        <ecNumber evidence="2 16">7.1.1.2</ecNumber>
    </recommendedName>
</protein>
<evidence type="ECO:0000256" key="10">
    <source>
        <dbReference type="ARBA" id="ARBA00022989"/>
    </source>
</evidence>